<accession>A0A2S3VRA6</accession>
<dbReference type="PANTHER" id="PTHR35332:SF2">
    <property type="entry name" value="REGULATION OF ENOLASE PROTEIN 1"/>
    <property type="match status" value="1"/>
</dbReference>
<dbReference type="InterPro" id="IPR009784">
    <property type="entry name" value="DUF1349"/>
</dbReference>
<dbReference type="PIRSF" id="PIRSF022704">
    <property type="entry name" value="UCP022704"/>
    <property type="match status" value="1"/>
</dbReference>
<protein>
    <submittedName>
        <fullName evidence="1">Regulation of enolase 1</fullName>
    </submittedName>
</protein>
<dbReference type="SUPFAM" id="SSF49899">
    <property type="entry name" value="Concanavalin A-like lectins/glucanases"/>
    <property type="match status" value="1"/>
</dbReference>
<dbReference type="AlphaFoldDB" id="A0A2S3VRA6"/>
<evidence type="ECO:0000313" key="2">
    <source>
        <dbReference type="Proteomes" id="UP000237440"/>
    </source>
</evidence>
<comment type="caution">
    <text evidence="1">The sequence shown here is derived from an EMBL/GenBank/DDBJ whole genome shotgun (WGS) entry which is preliminary data.</text>
</comment>
<name>A0A2S3VRA6_9PSED</name>
<proteinExistence type="predicted"/>
<evidence type="ECO:0000313" key="1">
    <source>
        <dbReference type="EMBL" id="POF42441.1"/>
    </source>
</evidence>
<dbReference type="Proteomes" id="UP000237440">
    <property type="component" value="Unassembled WGS sequence"/>
</dbReference>
<keyword evidence="2" id="KW-1185">Reference proteome</keyword>
<dbReference type="OrthoDB" id="9814707at2"/>
<dbReference type="PANTHER" id="PTHR35332">
    <property type="entry name" value="REGULATION OF ENOLASE PROTEIN 1"/>
    <property type="match status" value="1"/>
</dbReference>
<gene>
    <name evidence="1" type="ORF">B0D71_13575</name>
</gene>
<sequence length="191" mass="21589">MFDSCQWLNEPKIWSTDGRELSVTTDANTDFWRGTYYGFFRHSGHFFGAKVIGDFTAQIRVKGDFKELYDQAGLMVLIDDQRWIKAGVEVNDEAVVSSSVLTNGLSDWAVSSALTRGNEFWLRITVAQGSVRVQISEDYIVWPLVRLAAFPVAEHYLVGPMCCTPERRGLRLSFSEFIVGPALKKELHDLS</sequence>
<dbReference type="Gene3D" id="2.60.120.200">
    <property type="match status" value="1"/>
</dbReference>
<dbReference type="RefSeq" id="WP_103395232.1">
    <property type="nucleotide sequence ID" value="NZ_MUJK01000003.1"/>
</dbReference>
<dbReference type="EMBL" id="MUJK01000003">
    <property type="protein sequence ID" value="POF42441.1"/>
    <property type="molecule type" value="Genomic_DNA"/>
</dbReference>
<reference evidence="2" key="1">
    <citation type="submission" date="2017-02" db="EMBL/GenBank/DDBJ databases">
        <authorList>
            <person name="Furmanczyk E.M."/>
        </authorList>
    </citation>
    <scope>NUCLEOTIDE SEQUENCE [LARGE SCALE GENOMIC DNA]</scope>
    <source>
        <strain evidence="2">AP3_22</strain>
    </source>
</reference>
<organism evidence="1 2">
    <name type="scientific">Pseudomonas laurylsulfativorans</name>
    <dbReference type="NCBI Taxonomy" id="1943631"/>
    <lineage>
        <taxon>Bacteria</taxon>
        <taxon>Pseudomonadati</taxon>
        <taxon>Pseudomonadota</taxon>
        <taxon>Gammaproteobacteria</taxon>
        <taxon>Pseudomonadales</taxon>
        <taxon>Pseudomonadaceae</taxon>
        <taxon>Pseudomonas</taxon>
    </lineage>
</organism>
<dbReference type="Pfam" id="PF07081">
    <property type="entry name" value="DUF1349"/>
    <property type="match status" value="1"/>
</dbReference>
<dbReference type="InterPro" id="IPR015987">
    <property type="entry name" value="UCP022704"/>
</dbReference>
<dbReference type="InterPro" id="IPR013320">
    <property type="entry name" value="ConA-like_dom_sf"/>
</dbReference>